<sequence length="108" mass="12831">MAVRNLYGVRSYNFFGLKGSKTKFNFLVKNYGRYKKSIPEEMRICFGSGDMYDFITNYEKYFENAYHGKEQRQFCVFEKNYQGEIDNVKNINLSLPQYANINSSFESF</sequence>
<gene>
    <name evidence="1" type="ORF">BJ085DRAFT_32954</name>
</gene>
<organism evidence="1 2">
    <name type="scientific">Dimargaris cristalligena</name>
    <dbReference type="NCBI Taxonomy" id="215637"/>
    <lineage>
        <taxon>Eukaryota</taxon>
        <taxon>Fungi</taxon>
        <taxon>Fungi incertae sedis</taxon>
        <taxon>Zoopagomycota</taxon>
        <taxon>Kickxellomycotina</taxon>
        <taxon>Dimargaritomycetes</taxon>
        <taxon>Dimargaritales</taxon>
        <taxon>Dimargaritaceae</taxon>
        <taxon>Dimargaris</taxon>
    </lineage>
</organism>
<reference evidence="2" key="1">
    <citation type="journal article" date="2018" name="Nat. Microbiol.">
        <title>Leveraging single-cell genomics to expand the fungal tree of life.</title>
        <authorList>
            <person name="Ahrendt S.R."/>
            <person name="Quandt C.A."/>
            <person name="Ciobanu D."/>
            <person name="Clum A."/>
            <person name="Salamov A."/>
            <person name="Andreopoulos B."/>
            <person name="Cheng J.F."/>
            <person name="Woyke T."/>
            <person name="Pelin A."/>
            <person name="Henrissat B."/>
            <person name="Reynolds N.K."/>
            <person name="Benny G.L."/>
            <person name="Smith M.E."/>
            <person name="James T.Y."/>
            <person name="Grigoriev I.V."/>
        </authorList>
    </citation>
    <scope>NUCLEOTIDE SEQUENCE [LARGE SCALE GENOMIC DNA]</scope>
    <source>
        <strain evidence="2">RSA 468</strain>
    </source>
</reference>
<evidence type="ECO:0000313" key="2">
    <source>
        <dbReference type="Proteomes" id="UP000268162"/>
    </source>
</evidence>
<proteinExistence type="predicted"/>
<protein>
    <submittedName>
        <fullName evidence="1">Uncharacterized protein</fullName>
    </submittedName>
</protein>
<name>A0A4P9ZJQ4_9FUNG</name>
<evidence type="ECO:0000313" key="1">
    <source>
        <dbReference type="EMBL" id="RKP33303.1"/>
    </source>
</evidence>
<dbReference type="Proteomes" id="UP000268162">
    <property type="component" value="Unassembled WGS sequence"/>
</dbReference>
<dbReference type="EMBL" id="ML004064">
    <property type="protein sequence ID" value="RKP33303.1"/>
    <property type="molecule type" value="Genomic_DNA"/>
</dbReference>
<keyword evidence="2" id="KW-1185">Reference proteome</keyword>
<accession>A0A4P9ZJQ4</accession>
<dbReference type="AlphaFoldDB" id="A0A4P9ZJQ4"/>